<keyword evidence="7" id="KW-0139">CF(1)</keyword>
<dbReference type="PANTHER" id="PTHR11910">
    <property type="entry name" value="ATP SYNTHASE DELTA CHAIN"/>
    <property type="match status" value="1"/>
</dbReference>
<sequence>MSEIRVASIYAKSLLELAKEKGQLEEVKKDMDMLDDLCKKNHEFSLFLKNPIITENKKEKVMDKIFKGKVSDLTLRFFELLSRKDREEFLIMIPEQFNNRYNELKGIVEVSVVSAVDIDESMMKEFVSLSKKYTDKTPNISTSIDPSLIGGFILTIGDKRLDQSVKGKLNRIKQAITK</sequence>
<keyword evidence="6 7" id="KW-0066">ATP synthesis</keyword>
<keyword evidence="5 7" id="KW-0472">Membrane</keyword>
<dbReference type="RefSeq" id="WP_137089408.1">
    <property type="nucleotide sequence ID" value="NZ_CP028923.1"/>
</dbReference>
<dbReference type="Pfam" id="PF00213">
    <property type="entry name" value="OSCP"/>
    <property type="match status" value="1"/>
</dbReference>
<dbReference type="SUPFAM" id="SSF47928">
    <property type="entry name" value="N-terminal domain of the delta subunit of the F1F0-ATP synthase"/>
    <property type="match status" value="1"/>
</dbReference>
<evidence type="ECO:0000256" key="2">
    <source>
        <dbReference type="ARBA" id="ARBA00022448"/>
    </source>
</evidence>
<evidence type="ECO:0000256" key="1">
    <source>
        <dbReference type="ARBA" id="ARBA00004370"/>
    </source>
</evidence>
<dbReference type="InterPro" id="IPR000711">
    <property type="entry name" value="ATPase_OSCP/dsu"/>
</dbReference>
<dbReference type="NCBIfam" id="TIGR01145">
    <property type="entry name" value="ATP_synt_delta"/>
    <property type="match status" value="1"/>
</dbReference>
<keyword evidence="9" id="KW-1185">Reference proteome</keyword>
<protein>
    <recommendedName>
        <fullName evidence="7">ATP synthase subunit delta</fullName>
    </recommendedName>
    <alternativeName>
        <fullName evidence="7">ATP synthase F(1) sector subunit delta</fullName>
    </alternativeName>
    <alternativeName>
        <fullName evidence="7">F-type ATPase subunit delta</fullName>
        <shortName evidence="7">F-ATPase subunit delta</shortName>
    </alternativeName>
</protein>
<keyword evidence="4 7" id="KW-0406">Ion transport</keyword>
<dbReference type="AlphaFoldDB" id="A0A4D7JYR1"/>
<dbReference type="KEGG" id="fpf:DCC35_03085"/>
<dbReference type="EMBL" id="CP028923">
    <property type="protein sequence ID" value="QCK13814.1"/>
    <property type="molecule type" value="Genomic_DNA"/>
</dbReference>
<evidence type="ECO:0000256" key="4">
    <source>
        <dbReference type="ARBA" id="ARBA00023065"/>
    </source>
</evidence>
<dbReference type="HAMAP" id="MF_01416">
    <property type="entry name" value="ATP_synth_delta_bact"/>
    <property type="match status" value="1"/>
</dbReference>
<reference evidence="8 9" key="1">
    <citation type="submission" date="2018-04" db="EMBL/GenBank/DDBJ databases">
        <title>Complete genome uncultured novel isolate.</title>
        <authorList>
            <person name="Merlino G."/>
        </authorList>
    </citation>
    <scope>NUCLEOTIDE SEQUENCE [LARGE SCALE GENOMIC DNA]</scope>
    <source>
        <strain evidence="9">R1DC9</strain>
    </source>
</reference>
<gene>
    <name evidence="7 8" type="primary">atpH</name>
    <name evidence="8" type="ORF">DCC35_03085</name>
</gene>
<dbReference type="OrthoDB" id="9802471at2"/>
<dbReference type="Gene3D" id="1.10.520.20">
    <property type="entry name" value="N-terminal domain of the delta subunit of the F1F0-ATP synthase"/>
    <property type="match status" value="1"/>
</dbReference>
<name>A0A4D7JYR1_9BACT</name>
<keyword evidence="3 7" id="KW-0375">Hydrogen ion transport</keyword>
<keyword evidence="2 7" id="KW-0813">Transport</keyword>
<dbReference type="PRINTS" id="PR00125">
    <property type="entry name" value="ATPASEDELTA"/>
</dbReference>
<keyword evidence="7" id="KW-1003">Cell membrane</keyword>
<organism evidence="8 9">
    <name type="scientific">Mangrovivirga cuniculi</name>
    <dbReference type="NCBI Taxonomy" id="2715131"/>
    <lineage>
        <taxon>Bacteria</taxon>
        <taxon>Pseudomonadati</taxon>
        <taxon>Bacteroidota</taxon>
        <taxon>Cytophagia</taxon>
        <taxon>Cytophagales</taxon>
        <taxon>Mangrovivirgaceae</taxon>
        <taxon>Mangrovivirga</taxon>
    </lineage>
</organism>
<dbReference type="Proteomes" id="UP000298616">
    <property type="component" value="Chromosome"/>
</dbReference>
<comment type="function">
    <text evidence="7">This protein is part of the stalk that links CF(0) to CF(1). It either transmits conformational changes from CF(0) to CF(1) or is implicated in proton conduction.</text>
</comment>
<dbReference type="GO" id="GO:0046933">
    <property type="term" value="F:proton-transporting ATP synthase activity, rotational mechanism"/>
    <property type="evidence" value="ECO:0007669"/>
    <property type="project" value="UniProtKB-UniRule"/>
</dbReference>
<comment type="subcellular location">
    <subcellularLocation>
        <location evidence="7">Cell membrane</location>
        <topology evidence="7">Peripheral membrane protein</topology>
    </subcellularLocation>
    <subcellularLocation>
        <location evidence="1">Membrane</location>
    </subcellularLocation>
</comment>
<dbReference type="GO" id="GO:0005886">
    <property type="term" value="C:plasma membrane"/>
    <property type="evidence" value="ECO:0007669"/>
    <property type="project" value="UniProtKB-SubCell"/>
</dbReference>
<evidence type="ECO:0000256" key="7">
    <source>
        <dbReference type="HAMAP-Rule" id="MF_01416"/>
    </source>
</evidence>
<comment type="similarity">
    <text evidence="7">Belongs to the ATPase delta chain family.</text>
</comment>
<evidence type="ECO:0000313" key="8">
    <source>
        <dbReference type="EMBL" id="QCK13814.1"/>
    </source>
</evidence>
<evidence type="ECO:0000256" key="6">
    <source>
        <dbReference type="ARBA" id="ARBA00023310"/>
    </source>
</evidence>
<evidence type="ECO:0000256" key="3">
    <source>
        <dbReference type="ARBA" id="ARBA00022781"/>
    </source>
</evidence>
<evidence type="ECO:0000313" key="9">
    <source>
        <dbReference type="Proteomes" id="UP000298616"/>
    </source>
</evidence>
<comment type="function">
    <text evidence="7">F(1)F(0) ATP synthase produces ATP from ADP in the presence of a proton or sodium gradient. F-type ATPases consist of two structural domains, F(1) containing the extramembraneous catalytic core and F(0) containing the membrane proton channel, linked together by a central stalk and a peripheral stalk. During catalysis, ATP synthesis in the catalytic domain of F(1) is coupled via a rotary mechanism of the central stalk subunits to proton translocation.</text>
</comment>
<evidence type="ECO:0000256" key="5">
    <source>
        <dbReference type="ARBA" id="ARBA00023136"/>
    </source>
</evidence>
<accession>A0A4D7JYR1</accession>
<dbReference type="InterPro" id="IPR026015">
    <property type="entry name" value="ATP_synth_OSCP/delta_N_sf"/>
</dbReference>
<proteinExistence type="inferred from homology"/>
<dbReference type="GO" id="GO:0045259">
    <property type="term" value="C:proton-transporting ATP synthase complex"/>
    <property type="evidence" value="ECO:0007669"/>
    <property type="project" value="UniProtKB-KW"/>
</dbReference>